<name>A0A2D2B3T1_9CAUL</name>
<keyword evidence="4" id="KW-0449">Lipoprotein</keyword>
<feature type="domain" description="Sulfatase-modifying factor enzyme-like" evidence="3">
    <location>
        <begin position="38"/>
        <end position="326"/>
    </location>
</feature>
<evidence type="ECO:0000313" key="4">
    <source>
        <dbReference type="EMBL" id="ATQ44933.1"/>
    </source>
</evidence>
<feature type="signal peptide" evidence="2">
    <location>
        <begin position="1"/>
        <end position="19"/>
    </location>
</feature>
<protein>
    <submittedName>
        <fullName evidence="4">Gliding motility-associated lipoprotein GldK</fullName>
    </submittedName>
</protein>
<dbReference type="Gene3D" id="3.90.1580.10">
    <property type="entry name" value="paralog of FGE (formylglycine-generating enzyme)"/>
    <property type="match status" value="1"/>
</dbReference>
<feature type="region of interest" description="Disordered" evidence="1">
    <location>
        <begin position="264"/>
        <end position="287"/>
    </location>
</feature>
<dbReference type="PANTHER" id="PTHR23150">
    <property type="entry name" value="SULFATASE MODIFYING FACTOR 1, 2"/>
    <property type="match status" value="1"/>
</dbReference>
<evidence type="ECO:0000313" key="5">
    <source>
        <dbReference type="Proteomes" id="UP000228945"/>
    </source>
</evidence>
<feature type="chain" id="PRO_5013615350" evidence="2">
    <location>
        <begin position="20"/>
        <end position="334"/>
    </location>
</feature>
<sequence>MFALAAAALLLAACGDKPAAAVAKACLIPPASSAAPATTGMVLVKGGRFAMGARPMLPEEGPPAETTVGDFWIDRTEVTNADFARFVKATGYVTLAERPLDPRLYPDLPPQALRPSALVFVGAADVGDGDPSRWWRVVEGANWRRPLGPGSSIAGKETQPVVQIAWEDAMAYARWLGRDLPTEAEWEYAAQGGKAATRYVWGDAPLDPDKPQANVWQGAFPGLDTGGDGYRAQTAPVGCFPANGFGLHDMAGNVWEWTRDAYAERSRAPETAPETADEPRDPNPRAHVIKGGSFLCAPNYCYRYRPAARQPGPVDGGENHIGFRTVLRITPSGA</sequence>
<keyword evidence="5" id="KW-1185">Reference proteome</keyword>
<keyword evidence="2" id="KW-0732">Signal</keyword>
<reference evidence="4 5" key="1">
    <citation type="submission" date="2017-10" db="EMBL/GenBank/DDBJ databases">
        <title>Genome sequence of Caulobacter mirabilis FWC38.</title>
        <authorList>
            <person name="Fiebig A."/>
            <person name="Crosson S."/>
        </authorList>
    </citation>
    <scope>NUCLEOTIDE SEQUENCE [LARGE SCALE GENOMIC DNA]</scope>
    <source>
        <strain evidence="4 5">FWC 38</strain>
    </source>
</reference>
<dbReference type="InterPro" id="IPR051043">
    <property type="entry name" value="Sulfatase_Mod_Factor_Kinase"/>
</dbReference>
<dbReference type="Pfam" id="PF03781">
    <property type="entry name" value="FGE-sulfatase"/>
    <property type="match status" value="1"/>
</dbReference>
<dbReference type="EMBL" id="CP024201">
    <property type="protein sequence ID" value="ATQ44933.1"/>
    <property type="molecule type" value="Genomic_DNA"/>
</dbReference>
<evidence type="ECO:0000256" key="1">
    <source>
        <dbReference type="SAM" id="MobiDB-lite"/>
    </source>
</evidence>
<accession>A0A2D2B3T1</accession>
<dbReference type="Proteomes" id="UP000228945">
    <property type="component" value="Chromosome"/>
</dbReference>
<evidence type="ECO:0000259" key="3">
    <source>
        <dbReference type="Pfam" id="PF03781"/>
    </source>
</evidence>
<proteinExistence type="predicted"/>
<dbReference type="SUPFAM" id="SSF56436">
    <property type="entry name" value="C-type lectin-like"/>
    <property type="match status" value="1"/>
</dbReference>
<dbReference type="InterPro" id="IPR042095">
    <property type="entry name" value="SUMF_sf"/>
</dbReference>
<dbReference type="InterPro" id="IPR016187">
    <property type="entry name" value="CTDL_fold"/>
</dbReference>
<dbReference type="PANTHER" id="PTHR23150:SF19">
    <property type="entry name" value="FORMYLGLYCINE-GENERATING ENZYME"/>
    <property type="match status" value="1"/>
</dbReference>
<organism evidence="4 5">
    <name type="scientific">Caulobacter mirabilis</name>
    <dbReference type="NCBI Taxonomy" id="69666"/>
    <lineage>
        <taxon>Bacteria</taxon>
        <taxon>Pseudomonadati</taxon>
        <taxon>Pseudomonadota</taxon>
        <taxon>Alphaproteobacteria</taxon>
        <taxon>Caulobacterales</taxon>
        <taxon>Caulobacteraceae</taxon>
        <taxon>Caulobacter</taxon>
    </lineage>
</organism>
<dbReference type="KEGG" id="cmb:CSW64_08230"/>
<dbReference type="AlphaFoldDB" id="A0A2D2B3T1"/>
<evidence type="ECO:0000256" key="2">
    <source>
        <dbReference type="SAM" id="SignalP"/>
    </source>
</evidence>
<gene>
    <name evidence="4" type="ORF">CSW64_08230</name>
</gene>
<dbReference type="InterPro" id="IPR005532">
    <property type="entry name" value="SUMF_dom"/>
</dbReference>
<dbReference type="GO" id="GO:0120147">
    <property type="term" value="F:formylglycine-generating oxidase activity"/>
    <property type="evidence" value="ECO:0007669"/>
    <property type="project" value="TreeGrafter"/>
</dbReference>
<dbReference type="OrthoDB" id="9768004at2"/>